<evidence type="ECO:0000313" key="1">
    <source>
        <dbReference type="EMBL" id="SVA16878.1"/>
    </source>
</evidence>
<organism evidence="1">
    <name type="scientific">marine metagenome</name>
    <dbReference type="NCBI Taxonomy" id="408172"/>
    <lineage>
        <taxon>unclassified sequences</taxon>
        <taxon>metagenomes</taxon>
        <taxon>ecological metagenomes</taxon>
    </lineage>
</organism>
<feature type="non-terminal residue" evidence="1">
    <location>
        <position position="1"/>
    </location>
</feature>
<protein>
    <recommendedName>
        <fullName evidence="2">Lipocalin-like domain-containing protein</fullName>
    </recommendedName>
</protein>
<evidence type="ECO:0008006" key="2">
    <source>
        <dbReference type="Google" id="ProtNLM"/>
    </source>
</evidence>
<gene>
    <name evidence="1" type="ORF">METZ01_LOCUS69732</name>
</gene>
<name>A0A381TMV5_9ZZZZ</name>
<dbReference type="EMBL" id="UINC01004791">
    <property type="protein sequence ID" value="SVA16878.1"/>
    <property type="molecule type" value="Genomic_DNA"/>
</dbReference>
<proteinExistence type="predicted"/>
<reference evidence="1" key="1">
    <citation type="submission" date="2018-05" db="EMBL/GenBank/DDBJ databases">
        <authorList>
            <person name="Lanie J.A."/>
            <person name="Ng W.-L."/>
            <person name="Kazmierczak K.M."/>
            <person name="Andrzejewski T.M."/>
            <person name="Davidsen T.M."/>
            <person name="Wayne K.J."/>
            <person name="Tettelin H."/>
            <person name="Glass J.I."/>
            <person name="Rusch D."/>
            <person name="Podicherti R."/>
            <person name="Tsui H.-C.T."/>
            <person name="Winkler M.E."/>
        </authorList>
    </citation>
    <scope>NUCLEOTIDE SEQUENCE</scope>
</reference>
<sequence>VRGAWRAHTYVLDDGITHTVDGLIFFTGRDWSVLFFVTDPHGEIKRGSGEGGTYRLSGDQLVLTHRYHLSTGEAMEGLPASDLRMVARGVDDTAPEEPCQVMRDGEKLTLYFPSGNSMLFERSS</sequence>
<dbReference type="AlphaFoldDB" id="A0A381TMV5"/>
<accession>A0A381TMV5</accession>